<organism evidence="4 5">
    <name type="scientific">Littorina saxatilis</name>
    <dbReference type="NCBI Taxonomy" id="31220"/>
    <lineage>
        <taxon>Eukaryota</taxon>
        <taxon>Metazoa</taxon>
        <taxon>Spiralia</taxon>
        <taxon>Lophotrochozoa</taxon>
        <taxon>Mollusca</taxon>
        <taxon>Gastropoda</taxon>
        <taxon>Caenogastropoda</taxon>
        <taxon>Littorinimorpha</taxon>
        <taxon>Littorinoidea</taxon>
        <taxon>Littorinidae</taxon>
        <taxon>Littorina</taxon>
    </lineage>
</organism>
<gene>
    <name evidence="4" type="ORF">V1264_019195</name>
</gene>
<evidence type="ECO:0000256" key="2">
    <source>
        <dbReference type="SAM" id="Phobius"/>
    </source>
</evidence>
<keyword evidence="1" id="KW-1015">Disulfide bond</keyword>
<proteinExistence type="predicted"/>
<dbReference type="Pfam" id="PF01033">
    <property type="entry name" value="Somatomedin_B"/>
    <property type="match status" value="1"/>
</dbReference>
<feature type="domain" description="SMB" evidence="3">
    <location>
        <begin position="16"/>
        <end position="63"/>
    </location>
</feature>
<comment type="caution">
    <text evidence="4">The sequence shown here is derived from an EMBL/GenBank/DDBJ whole genome shotgun (WGS) entry which is preliminary data.</text>
</comment>
<keyword evidence="2" id="KW-1133">Transmembrane helix</keyword>
<keyword evidence="2" id="KW-0472">Membrane</keyword>
<feature type="transmembrane region" description="Helical" evidence="2">
    <location>
        <begin position="71"/>
        <end position="96"/>
    </location>
</feature>
<dbReference type="PROSITE" id="PS50958">
    <property type="entry name" value="SMB_2"/>
    <property type="match status" value="1"/>
</dbReference>
<name>A0AAN9BE67_9CAEN</name>
<dbReference type="SUPFAM" id="SSF90188">
    <property type="entry name" value="Somatomedin B domain"/>
    <property type="match status" value="1"/>
</dbReference>
<dbReference type="Gene3D" id="4.10.410.20">
    <property type="match status" value="1"/>
</dbReference>
<dbReference type="Proteomes" id="UP001374579">
    <property type="component" value="Unassembled WGS sequence"/>
</dbReference>
<evidence type="ECO:0000313" key="5">
    <source>
        <dbReference type="Proteomes" id="UP001374579"/>
    </source>
</evidence>
<dbReference type="InterPro" id="IPR001212">
    <property type="entry name" value="Somatomedin_B_dom"/>
</dbReference>
<keyword evidence="5" id="KW-1185">Reference proteome</keyword>
<evidence type="ECO:0000256" key="1">
    <source>
        <dbReference type="ARBA" id="ARBA00023157"/>
    </source>
</evidence>
<protein>
    <recommendedName>
        <fullName evidence="3">SMB domain-containing protein</fullName>
    </recommendedName>
</protein>
<dbReference type="InterPro" id="IPR036024">
    <property type="entry name" value="Somatomedin_B-like_dom_sf"/>
</dbReference>
<sequence>MVGLFSVVADNNKYVNSTTCQGRCALFVHPSLKPKCQCDGLCGINPVKIDCCKDYEKICTKETVPKESSDLVVWVASIVGCVFVVVIVLAVVYFCLIKKKDTRQMSLTGVGSGLRRVSEARSIKQINSEPPAM</sequence>
<evidence type="ECO:0000259" key="3">
    <source>
        <dbReference type="PROSITE" id="PS50958"/>
    </source>
</evidence>
<dbReference type="AlphaFoldDB" id="A0AAN9BE67"/>
<accession>A0AAN9BE67</accession>
<keyword evidence="2" id="KW-0812">Transmembrane</keyword>
<dbReference type="EMBL" id="JBAMIC010000008">
    <property type="protein sequence ID" value="KAK7104486.1"/>
    <property type="molecule type" value="Genomic_DNA"/>
</dbReference>
<reference evidence="4 5" key="1">
    <citation type="submission" date="2024-02" db="EMBL/GenBank/DDBJ databases">
        <title>Chromosome-scale genome assembly of the rough periwinkle Littorina saxatilis.</title>
        <authorList>
            <person name="De Jode A."/>
            <person name="Faria R."/>
            <person name="Formenti G."/>
            <person name="Sims Y."/>
            <person name="Smith T.P."/>
            <person name="Tracey A."/>
            <person name="Wood J.M.D."/>
            <person name="Zagrodzka Z.B."/>
            <person name="Johannesson K."/>
            <person name="Butlin R.K."/>
            <person name="Leder E.H."/>
        </authorList>
    </citation>
    <scope>NUCLEOTIDE SEQUENCE [LARGE SCALE GENOMIC DNA]</scope>
    <source>
        <strain evidence="4">Snail1</strain>
        <tissue evidence="4">Muscle</tissue>
    </source>
</reference>
<evidence type="ECO:0000313" key="4">
    <source>
        <dbReference type="EMBL" id="KAK7104486.1"/>
    </source>
</evidence>